<protein>
    <recommendedName>
        <fullName evidence="1">Amidohydrolase-related domain-containing protein</fullName>
    </recommendedName>
</protein>
<dbReference type="InterPro" id="IPR032466">
    <property type="entry name" value="Metal_Hydrolase"/>
</dbReference>
<dbReference type="Gene3D" id="3.20.20.140">
    <property type="entry name" value="Metal-dependent hydrolases"/>
    <property type="match status" value="1"/>
</dbReference>
<comment type="caution">
    <text evidence="2">The sequence shown here is derived from an EMBL/GenBank/DDBJ whole genome shotgun (WGS) entry which is preliminary data.</text>
</comment>
<dbReference type="GO" id="GO:0016810">
    <property type="term" value="F:hydrolase activity, acting on carbon-nitrogen (but not peptide) bonds"/>
    <property type="evidence" value="ECO:0007669"/>
    <property type="project" value="InterPro"/>
</dbReference>
<dbReference type="PANTHER" id="PTHR43135:SF3">
    <property type="entry name" value="ALPHA-D-RIBOSE 1-METHYLPHOSPHONATE 5-TRIPHOSPHATE DIPHOSPHATASE"/>
    <property type="match status" value="1"/>
</dbReference>
<keyword evidence="3" id="KW-1185">Reference proteome</keyword>
<dbReference type="InterPro" id="IPR051781">
    <property type="entry name" value="Metallo-dep_Hydrolase"/>
</dbReference>
<dbReference type="Proteomes" id="UP000050509">
    <property type="component" value="Unassembled WGS sequence"/>
</dbReference>
<proteinExistence type="predicted"/>
<dbReference type="Pfam" id="PF01979">
    <property type="entry name" value="Amidohydro_1"/>
    <property type="match status" value="1"/>
</dbReference>
<dbReference type="SUPFAM" id="SSF51556">
    <property type="entry name" value="Metallo-dependent hydrolases"/>
    <property type="match status" value="1"/>
</dbReference>
<reference evidence="2 3" key="1">
    <citation type="submission" date="2015-09" db="EMBL/GenBank/DDBJ databases">
        <title>Draft genome sequence of Kouleothrix aurantiaca JCM 19913.</title>
        <authorList>
            <person name="Hemp J."/>
        </authorList>
    </citation>
    <scope>NUCLEOTIDE SEQUENCE [LARGE SCALE GENOMIC DNA]</scope>
    <source>
        <strain evidence="2 3">COM-B</strain>
    </source>
</reference>
<dbReference type="InterPro" id="IPR006680">
    <property type="entry name" value="Amidohydro-rel"/>
</dbReference>
<evidence type="ECO:0000313" key="2">
    <source>
        <dbReference type="EMBL" id="KPV51470.1"/>
    </source>
</evidence>
<sequence>GGHPIPVDGMGDQIVAVRGPDDARAQASALLDAGADVLKIAVSGRTDVSWPELSDAEIQAITAVAAARGARVAAHVDRAAGLRRAVANGITDAAHMPRDRMPDELIAQMVARGVAMSPTIAVYEGLAAERGNLGEWRRTVLPVMYDNLRRFVAAGGQLTLGDDYGNPGIALGMPMAELRHWIAAGLGPMQAIVASTSAAAAACGLSNQIGTLRPGMAADLFAVAGDPLADIGALEQVRLAVHSGAVVREE</sequence>
<gene>
    <name evidence="2" type="ORF">SE17_20985</name>
</gene>
<evidence type="ECO:0000313" key="3">
    <source>
        <dbReference type="Proteomes" id="UP000050509"/>
    </source>
</evidence>
<feature type="domain" description="Amidohydrolase-related" evidence="1">
    <location>
        <begin position="30"/>
        <end position="236"/>
    </location>
</feature>
<organism evidence="2 3">
    <name type="scientific">Kouleothrix aurantiaca</name>
    <dbReference type="NCBI Taxonomy" id="186479"/>
    <lineage>
        <taxon>Bacteria</taxon>
        <taxon>Bacillati</taxon>
        <taxon>Chloroflexota</taxon>
        <taxon>Chloroflexia</taxon>
        <taxon>Chloroflexales</taxon>
        <taxon>Roseiflexineae</taxon>
        <taxon>Roseiflexaceae</taxon>
        <taxon>Kouleothrix</taxon>
    </lineage>
</organism>
<dbReference type="EMBL" id="LJCR01000900">
    <property type="protein sequence ID" value="KPV51470.1"/>
    <property type="molecule type" value="Genomic_DNA"/>
</dbReference>
<accession>A0A0P9F4Q1</accession>
<dbReference type="InterPro" id="IPR011059">
    <property type="entry name" value="Metal-dep_hydrolase_composite"/>
</dbReference>
<name>A0A0P9F4Q1_9CHLR</name>
<dbReference type="AlphaFoldDB" id="A0A0P9F4Q1"/>
<feature type="non-terminal residue" evidence="2">
    <location>
        <position position="1"/>
    </location>
</feature>
<dbReference type="Gene3D" id="2.30.40.10">
    <property type="entry name" value="Urease, subunit C, domain 1"/>
    <property type="match status" value="1"/>
</dbReference>
<dbReference type="PANTHER" id="PTHR43135">
    <property type="entry name" value="ALPHA-D-RIBOSE 1-METHYLPHOSPHONATE 5-TRIPHOSPHATE DIPHOSPHATASE"/>
    <property type="match status" value="1"/>
</dbReference>
<evidence type="ECO:0000259" key="1">
    <source>
        <dbReference type="Pfam" id="PF01979"/>
    </source>
</evidence>